<dbReference type="SUPFAM" id="SSF54909">
    <property type="entry name" value="Dimeric alpha+beta barrel"/>
    <property type="match status" value="1"/>
</dbReference>
<dbReference type="InterPro" id="IPR011008">
    <property type="entry name" value="Dimeric_a/b-barrel"/>
</dbReference>
<dbReference type="OrthoDB" id="9809695at2"/>
<accession>A0A512N5Q3</accession>
<dbReference type="Gene3D" id="3.30.70.100">
    <property type="match status" value="1"/>
</dbReference>
<comment type="caution">
    <text evidence="2">The sequence shown here is derived from an EMBL/GenBank/DDBJ whole genome shotgun (WGS) entry which is preliminary data.</text>
</comment>
<evidence type="ECO:0000313" key="3">
    <source>
        <dbReference type="Proteomes" id="UP000321058"/>
    </source>
</evidence>
<evidence type="ECO:0000313" key="2">
    <source>
        <dbReference type="EMBL" id="GEP54327.1"/>
    </source>
</evidence>
<evidence type="ECO:0000259" key="1">
    <source>
        <dbReference type="Pfam" id="PF07978"/>
    </source>
</evidence>
<dbReference type="Pfam" id="PF07978">
    <property type="entry name" value="NIPSNAP"/>
    <property type="match status" value="1"/>
</dbReference>
<sequence>MAFYELRQYFVRPGKMDEWVKIMEEEIIPFQVSKGMVICGSFRGETDDSAYIWIRRFNSETEREAQYKAVYETDHWKTKIAPRVPDCLDREKMHIQRLVPTSRSPVQ</sequence>
<feature type="domain" description="NIPSNAP" evidence="1">
    <location>
        <begin position="4"/>
        <end position="102"/>
    </location>
</feature>
<dbReference type="Proteomes" id="UP000321058">
    <property type="component" value="Unassembled WGS sequence"/>
</dbReference>
<dbReference type="RefSeq" id="WP_147147771.1">
    <property type="nucleotide sequence ID" value="NZ_BKAJ01000030.1"/>
</dbReference>
<reference evidence="2 3" key="1">
    <citation type="submission" date="2019-07" db="EMBL/GenBank/DDBJ databases">
        <title>Whole genome shotgun sequence of Reyranella soli NBRC 108950.</title>
        <authorList>
            <person name="Hosoyama A."/>
            <person name="Uohara A."/>
            <person name="Ohji S."/>
            <person name="Ichikawa N."/>
        </authorList>
    </citation>
    <scope>NUCLEOTIDE SEQUENCE [LARGE SCALE GENOMIC DNA]</scope>
    <source>
        <strain evidence="2 3">NBRC 108950</strain>
    </source>
</reference>
<dbReference type="InterPro" id="IPR012577">
    <property type="entry name" value="NIPSNAP"/>
</dbReference>
<dbReference type="AlphaFoldDB" id="A0A512N5Q3"/>
<name>A0A512N5Q3_9HYPH</name>
<proteinExistence type="predicted"/>
<keyword evidence="3" id="KW-1185">Reference proteome</keyword>
<dbReference type="EMBL" id="BKAJ01000030">
    <property type="protein sequence ID" value="GEP54327.1"/>
    <property type="molecule type" value="Genomic_DNA"/>
</dbReference>
<protein>
    <submittedName>
        <fullName evidence="2">NIPSNAP family protein</fullName>
    </submittedName>
</protein>
<gene>
    <name evidence="2" type="ORF">RSO01_14930</name>
</gene>
<organism evidence="2 3">
    <name type="scientific">Reyranella soli</name>
    <dbReference type="NCBI Taxonomy" id="1230389"/>
    <lineage>
        <taxon>Bacteria</taxon>
        <taxon>Pseudomonadati</taxon>
        <taxon>Pseudomonadota</taxon>
        <taxon>Alphaproteobacteria</taxon>
        <taxon>Hyphomicrobiales</taxon>
        <taxon>Reyranellaceae</taxon>
        <taxon>Reyranella</taxon>
    </lineage>
</organism>